<dbReference type="AlphaFoldDB" id="A0A9X2EET8"/>
<evidence type="ECO:0000256" key="1">
    <source>
        <dbReference type="SAM" id="MobiDB-lite"/>
    </source>
</evidence>
<keyword evidence="4" id="KW-1185">Reference proteome</keyword>
<evidence type="ECO:0000313" key="3">
    <source>
        <dbReference type="EMBL" id="MCM6776851.1"/>
    </source>
</evidence>
<accession>A0A9X2EET8</accession>
<sequence>MLVAFAATGLLAACGNNDSTASNTPTLKTSTTTAAASPTPTSPKYTPVEPPAEAPTTLITPEERPQPAPQSPGPANTAPVSGKDQAFLDELHKRGVSPSSPDIALTAANYVCQGKASGASDQEIATYVNAMAGSDPAFDASKMSVEQAGKIYIDVATTTYCNK</sequence>
<dbReference type="Pfam" id="PF05305">
    <property type="entry name" value="DUF732"/>
    <property type="match status" value="1"/>
</dbReference>
<dbReference type="EMBL" id="JAMRXG010000012">
    <property type="protein sequence ID" value="MCM6776851.1"/>
    <property type="molecule type" value="Genomic_DNA"/>
</dbReference>
<comment type="caution">
    <text evidence="3">The sequence shown here is derived from an EMBL/GenBank/DDBJ whole genome shotgun (WGS) entry which is preliminary data.</text>
</comment>
<dbReference type="RefSeq" id="WP_251915293.1">
    <property type="nucleotide sequence ID" value="NZ_JAMRXG010000012.1"/>
</dbReference>
<evidence type="ECO:0000259" key="2">
    <source>
        <dbReference type="Pfam" id="PF05305"/>
    </source>
</evidence>
<feature type="compositionally biased region" description="Low complexity" evidence="1">
    <location>
        <begin position="20"/>
        <end position="47"/>
    </location>
</feature>
<proteinExistence type="predicted"/>
<dbReference type="Proteomes" id="UP001139157">
    <property type="component" value="Unassembled WGS sequence"/>
</dbReference>
<organism evidence="3 4">
    <name type="scientific">Nocardia pulmonis</name>
    <dbReference type="NCBI Taxonomy" id="2951408"/>
    <lineage>
        <taxon>Bacteria</taxon>
        <taxon>Bacillati</taxon>
        <taxon>Actinomycetota</taxon>
        <taxon>Actinomycetes</taxon>
        <taxon>Mycobacteriales</taxon>
        <taxon>Nocardiaceae</taxon>
        <taxon>Nocardia</taxon>
    </lineage>
</organism>
<dbReference type="InterPro" id="IPR007969">
    <property type="entry name" value="DUF732"/>
</dbReference>
<feature type="region of interest" description="Disordered" evidence="1">
    <location>
        <begin position="13"/>
        <end position="100"/>
    </location>
</feature>
<feature type="domain" description="DUF732" evidence="2">
    <location>
        <begin position="83"/>
        <end position="161"/>
    </location>
</feature>
<name>A0A9X2EET8_9NOCA</name>
<reference evidence="3" key="1">
    <citation type="submission" date="2022-06" db="EMBL/GenBank/DDBJ databases">
        <title>Novel species in genus nocardia.</title>
        <authorList>
            <person name="Li F."/>
        </authorList>
    </citation>
    <scope>NUCLEOTIDE SEQUENCE</scope>
    <source>
        <strain evidence="3">CDC141</strain>
    </source>
</reference>
<protein>
    <submittedName>
        <fullName evidence="3">DUF732 domain-containing protein</fullName>
    </submittedName>
</protein>
<evidence type="ECO:0000313" key="4">
    <source>
        <dbReference type="Proteomes" id="UP001139157"/>
    </source>
</evidence>
<gene>
    <name evidence="3" type="ORF">NDR86_25510</name>
</gene>